<dbReference type="SMART" id="SM00320">
    <property type="entry name" value="WD40"/>
    <property type="match status" value="6"/>
</dbReference>
<dbReference type="InterPro" id="IPR020472">
    <property type="entry name" value="WD40_PAC1"/>
</dbReference>
<feature type="compositionally biased region" description="Low complexity" evidence="4">
    <location>
        <begin position="9"/>
        <end position="21"/>
    </location>
</feature>
<evidence type="ECO:0000256" key="3">
    <source>
        <dbReference type="PROSITE-ProRule" id="PRU00221"/>
    </source>
</evidence>
<dbReference type="SUPFAM" id="SSF52540">
    <property type="entry name" value="P-loop containing nucleoside triphosphate hydrolases"/>
    <property type="match status" value="1"/>
</dbReference>
<dbReference type="EMBL" id="JAACJM010000042">
    <property type="protein sequence ID" value="KAF5361166.1"/>
    <property type="molecule type" value="Genomic_DNA"/>
</dbReference>
<dbReference type="OrthoDB" id="163438at2759"/>
<dbReference type="InterPro" id="IPR001680">
    <property type="entry name" value="WD40_rpt"/>
</dbReference>
<dbReference type="PROSITE" id="PS00678">
    <property type="entry name" value="WD_REPEATS_1"/>
    <property type="match status" value="2"/>
</dbReference>
<dbReference type="InterPro" id="IPR019775">
    <property type="entry name" value="WD40_repeat_CS"/>
</dbReference>
<dbReference type="Proteomes" id="UP000559256">
    <property type="component" value="Unassembled WGS sequence"/>
</dbReference>
<protein>
    <recommendedName>
        <fullName evidence="5">Nephrocystin 3-like N-terminal domain-containing protein</fullName>
    </recommendedName>
</protein>
<feature type="region of interest" description="Disordered" evidence="4">
    <location>
        <begin position="1"/>
        <end position="23"/>
    </location>
</feature>
<evidence type="ECO:0000256" key="2">
    <source>
        <dbReference type="ARBA" id="ARBA00022737"/>
    </source>
</evidence>
<dbReference type="InterPro" id="IPR056884">
    <property type="entry name" value="NPHP3-like_N"/>
</dbReference>
<evidence type="ECO:0000259" key="5">
    <source>
        <dbReference type="Pfam" id="PF24883"/>
    </source>
</evidence>
<dbReference type="PROSITE" id="PS50082">
    <property type="entry name" value="WD_REPEATS_2"/>
    <property type="match status" value="3"/>
</dbReference>
<dbReference type="InterPro" id="IPR027417">
    <property type="entry name" value="P-loop_NTPase"/>
</dbReference>
<dbReference type="PANTHER" id="PTHR19848:SF8">
    <property type="entry name" value="F-BOX AND WD REPEAT DOMAIN CONTAINING 7"/>
    <property type="match status" value="1"/>
</dbReference>
<keyword evidence="1 3" id="KW-0853">WD repeat</keyword>
<dbReference type="Pfam" id="PF00400">
    <property type="entry name" value="WD40"/>
    <property type="match status" value="5"/>
</dbReference>
<comment type="caution">
    <text evidence="6">The sequence shown here is derived from an EMBL/GenBank/DDBJ whole genome shotgun (WGS) entry which is preliminary data.</text>
</comment>
<evidence type="ECO:0000256" key="4">
    <source>
        <dbReference type="SAM" id="MobiDB-lite"/>
    </source>
</evidence>
<dbReference type="InterPro" id="IPR015943">
    <property type="entry name" value="WD40/YVTN_repeat-like_dom_sf"/>
</dbReference>
<feature type="repeat" description="WD" evidence="3">
    <location>
        <begin position="425"/>
        <end position="459"/>
    </location>
</feature>
<proteinExistence type="predicted"/>
<dbReference type="Pfam" id="PF24883">
    <property type="entry name" value="NPHP3_N"/>
    <property type="match status" value="1"/>
</dbReference>
<evidence type="ECO:0000313" key="7">
    <source>
        <dbReference type="Proteomes" id="UP000559256"/>
    </source>
</evidence>
<dbReference type="SUPFAM" id="SSF50978">
    <property type="entry name" value="WD40 repeat-like"/>
    <property type="match status" value="1"/>
</dbReference>
<dbReference type="PANTHER" id="PTHR19848">
    <property type="entry name" value="WD40 REPEAT PROTEIN"/>
    <property type="match status" value="1"/>
</dbReference>
<evidence type="ECO:0000256" key="1">
    <source>
        <dbReference type="ARBA" id="ARBA00022574"/>
    </source>
</evidence>
<keyword evidence="7" id="KW-1185">Reference proteome</keyword>
<organism evidence="6 7">
    <name type="scientific">Tetrapyrgos nigripes</name>
    <dbReference type="NCBI Taxonomy" id="182062"/>
    <lineage>
        <taxon>Eukaryota</taxon>
        <taxon>Fungi</taxon>
        <taxon>Dikarya</taxon>
        <taxon>Basidiomycota</taxon>
        <taxon>Agaricomycotina</taxon>
        <taxon>Agaricomycetes</taxon>
        <taxon>Agaricomycetidae</taxon>
        <taxon>Agaricales</taxon>
        <taxon>Marasmiineae</taxon>
        <taxon>Marasmiaceae</taxon>
        <taxon>Tetrapyrgos</taxon>
    </lineage>
</organism>
<reference evidence="6 7" key="1">
    <citation type="journal article" date="2020" name="ISME J.">
        <title>Uncovering the hidden diversity of litter-decomposition mechanisms in mushroom-forming fungi.</title>
        <authorList>
            <person name="Floudas D."/>
            <person name="Bentzer J."/>
            <person name="Ahren D."/>
            <person name="Johansson T."/>
            <person name="Persson P."/>
            <person name="Tunlid A."/>
        </authorList>
    </citation>
    <scope>NUCLEOTIDE SEQUENCE [LARGE SCALE GENOMIC DNA]</scope>
    <source>
        <strain evidence="6 7">CBS 291.85</strain>
    </source>
</reference>
<name>A0A8H5GAE8_9AGAR</name>
<evidence type="ECO:0000313" key="6">
    <source>
        <dbReference type="EMBL" id="KAF5361166.1"/>
    </source>
</evidence>
<feature type="repeat" description="WD" evidence="3">
    <location>
        <begin position="680"/>
        <end position="714"/>
    </location>
</feature>
<dbReference type="CDD" id="cd00200">
    <property type="entry name" value="WD40"/>
    <property type="match status" value="1"/>
</dbReference>
<dbReference type="InterPro" id="IPR036322">
    <property type="entry name" value="WD40_repeat_dom_sf"/>
</dbReference>
<keyword evidence="2" id="KW-0677">Repeat</keyword>
<feature type="domain" description="Nephrocystin 3-like N-terminal" evidence="5">
    <location>
        <begin position="117"/>
        <end position="275"/>
    </location>
</feature>
<accession>A0A8H5GAE8</accession>
<dbReference type="PRINTS" id="PR00320">
    <property type="entry name" value="GPROTEINBRPT"/>
</dbReference>
<dbReference type="AlphaFoldDB" id="A0A8H5GAE8"/>
<dbReference type="Gene3D" id="3.40.50.300">
    <property type="entry name" value="P-loop containing nucleotide triphosphate hydrolases"/>
    <property type="match status" value="1"/>
</dbReference>
<sequence length="766" mass="85230">MIVAASDMTENTEQVTNNTEQRGFIGDPPSAFGLATQPGPGINILQGASGFTVQHSTINAVGRDQVTNVQNINNYYQGTTDSDIGLLRERLNPILKPARKTDYCLVNTRVQILKDLCAWAVNPDIKLIWISGTAGTGKSAIAVTLAEKYREMQPQVTLAVTYHCVRGQETSNIARIVPTICYFLALTSPAYKAALVQKFWKDPSLNADLSPPMQIRAFLSFFQSDLNQGQAQIKPVIIVDGLDEMGNSDERYALLKEFESLFKEVPWFKLVITSRPQIKSEISDIWRASNQFQSVDLNNQYNADADIQAFFIYHLDRINAKWGAADHIEELVAKADGLFIWATTALKYLEEGVDKNYNLKTLLRSHNNNSKHGQYASLYALYTAVLEEHFTTDENALGYLKAIITYNGQIVQELCKEDLSPTEYVTVMEFSPDGHHLVAGREDGLGEIWNVLTGMQTEMQSLTSVSCIKYSPDGTMIATGSQTAVILWNADTGSQAHLPFTGHTDSVTHLAFSSDGKYIASSSLDQTIRIWDILTGIAIGLPLRGNYSSIAYSPDGTYLISANNFNIEMWNLNSKKKEIMITNDTVFSVAYTPDGKFILSASETNIFKWDAQTRQKIAKVDIPIVTDQWYSWYNKIAFSSNQRYVAIANGTSITKLEVSMDNSASVHPAKHVQASKLIGIVSVTYSADGKYIATASSDDRVRTWDVSTGQQIGKLILWIHPSLQRAFQDKRQVLTIPPDAENHSIELDWGNFAYGTSWTDAWSDHD</sequence>
<dbReference type="Gene3D" id="2.130.10.10">
    <property type="entry name" value="YVTN repeat-like/Quinoprotein amine dehydrogenase"/>
    <property type="match status" value="3"/>
</dbReference>
<dbReference type="PROSITE" id="PS50294">
    <property type="entry name" value="WD_REPEATS_REGION"/>
    <property type="match status" value="2"/>
</dbReference>
<feature type="repeat" description="WD" evidence="3">
    <location>
        <begin position="500"/>
        <end position="533"/>
    </location>
</feature>
<gene>
    <name evidence="6" type="ORF">D9758_009071</name>
</gene>